<dbReference type="PROSITE" id="PS51257">
    <property type="entry name" value="PROKAR_LIPOPROTEIN"/>
    <property type="match status" value="1"/>
</dbReference>
<protein>
    <recommendedName>
        <fullName evidence="5">Lipoprotein</fullName>
    </recommendedName>
</protein>
<evidence type="ECO:0008006" key="5">
    <source>
        <dbReference type="Google" id="ProtNLM"/>
    </source>
</evidence>
<gene>
    <name evidence="3" type="ORF">FHX80_115869</name>
</gene>
<comment type="caution">
    <text evidence="3">The sequence shown here is derived from an EMBL/GenBank/DDBJ whole genome shotgun (WGS) entry which is preliminary data.</text>
</comment>
<feature type="chain" id="PRO_5038405407" description="Lipoprotein" evidence="2">
    <location>
        <begin position="21"/>
        <end position="252"/>
    </location>
</feature>
<keyword evidence="2" id="KW-0732">Signal</keyword>
<accession>A0A561V6X9</accession>
<evidence type="ECO:0000313" key="4">
    <source>
        <dbReference type="Proteomes" id="UP000318186"/>
    </source>
</evidence>
<organism evidence="3 4">
    <name type="scientific">Streptomyces brevispora</name>
    <dbReference type="NCBI Taxonomy" id="887462"/>
    <lineage>
        <taxon>Bacteria</taxon>
        <taxon>Bacillati</taxon>
        <taxon>Actinomycetota</taxon>
        <taxon>Actinomycetes</taxon>
        <taxon>Kitasatosporales</taxon>
        <taxon>Streptomycetaceae</taxon>
        <taxon>Streptomyces</taxon>
    </lineage>
</organism>
<evidence type="ECO:0000256" key="2">
    <source>
        <dbReference type="SAM" id="SignalP"/>
    </source>
</evidence>
<dbReference type="RefSeq" id="WP_145766977.1">
    <property type="nucleotide sequence ID" value="NZ_VIWW01000001.1"/>
</dbReference>
<evidence type="ECO:0000313" key="3">
    <source>
        <dbReference type="EMBL" id="TWG07364.1"/>
    </source>
</evidence>
<sequence length="252" mass="26017">MRTALRVPVVLMAVAIGAAGAVSCSRSTPEKTAASERPTAAAPKAAATPSGTPAESPAESPAETPTVTPATDLPKHAVAGKDRPSIGAGVTMAAGYTGKDFLSRLAKDWKLNLDKPVKQEMPNGKMRTYIHGRGGTGSGTGSGTGTTVSAGFADHTNLSSLLCGTGTDKSGALDFLAACTELDVAGIDHAKASSWLKQAKRETDSLYKERAAETKNKKEYVVSGVFTSGPVVMVLHRTYETYSLRILGHAAA</sequence>
<feature type="signal peptide" evidence="2">
    <location>
        <begin position="1"/>
        <end position="20"/>
    </location>
</feature>
<dbReference type="AlphaFoldDB" id="A0A561V6X9"/>
<feature type="region of interest" description="Disordered" evidence="1">
    <location>
        <begin position="24"/>
        <end position="84"/>
    </location>
</feature>
<feature type="compositionally biased region" description="Low complexity" evidence="1">
    <location>
        <begin position="35"/>
        <end position="54"/>
    </location>
</feature>
<name>A0A561V6X9_9ACTN</name>
<dbReference type="EMBL" id="VIWW01000001">
    <property type="protein sequence ID" value="TWG07364.1"/>
    <property type="molecule type" value="Genomic_DNA"/>
</dbReference>
<dbReference type="Proteomes" id="UP000318186">
    <property type="component" value="Unassembled WGS sequence"/>
</dbReference>
<dbReference type="OrthoDB" id="4108471at2"/>
<proteinExistence type="predicted"/>
<reference evidence="3 4" key="1">
    <citation type="submission" date="2019-06" db="EMBL/GenBank/DDBJ databases">
        <title>Sequencing the genomes of 1000 actinobacteria strains.</title>
        <authorList>
            <person name="Klenk H.-P."/>
        </authorList>
    </citation>
    <scope>NUCLEOTIDE SEQUENCE [LARGE SCALE GENOMIC DNA]</scope>
    <source>
        <strain evidence="3 4">DSM 42059</strain>
    </source>
</reference>
<feature type="compositionally biased region" description="Basic and acidic residues" evidence="1">
    <location>
        <begin position="73"/>
        <end position="84"/>
    </location>
</feature>
<evidence type="ECO:0000256" key="1">
    <source>
        <dbReference type="SAM" id="MobiDB-lite"/>
    </source>
</evidence>